<dbReference type="STRING" id="1297750.SAMN05444405_12812"/>
<sequence>MTKRIYLVVLFFVTAIVASNAQQRKETKKTVTQKSEMSVEKEIIINPEALKSINLGSPRMSSSSSNMKSTDVKDLTNEILGKKESLDAPHEGKLMLGFSCFASAYENRRSGQKLKVDPMGFGEFKMPPRGGMQISKDATTPRYLAADKIKTMFGPSAGVALSFSAEDILESIFWRKPPDLWTHYADKPKPNFSIETDMPDDLIKIRQANVAMMDSLINTSSKKYKIVYLFCDESDYSTENFPEVVKYVESHKDKFDLFPVSGKKHEDLSCIAKYLHKVAYYSPVYVLNGNHKESLILMLDQNHKAISLLACDTRVSKKFDEIKLLP</sequence>
<dbReference type="RefSeq" id="WP_073404309.1">
    <property type="nucleotide sequence ID" value="NZ_FQTV01000028.1"/>
</dbReference>
<name>A0A1M5HK15_9BACE</name>
<evidence type="ECO:0000256" key="1">
    <source>
        <dbReference type="SAM" id="SignalP"/>
    </source>
</evidence>
<reference evidence="3" key="1">
    <citation type="submission" date="2016-11" db="EMBL/GenBank/DDBJ databases">
        <authorList>
            <person name="Varghese N."/>
            <person name="Submissions S."/>
        </authorList>
    </citation>
    <scope>NUCLEOTIDE SEQUENCE [LARGE SCALE GENOMIC DNA]</scope>
    <source>
        <strain evidence="3">DSM 26991</strain>
    </source>
</reference>
<evidence type="ECO:0000313" key="3">
    <source>
        <dbReference type="Proteomes" id="UP000184509"/>
    </source>
</evidence>
<feature type="chain" id="PRO_5012951501" evidence="1">
    <location>
        <begin position="22"/>
        <end position="326"/>
    </location>
</feature>
<dbReference type="AlphaFoldDB" id="A0A1M5HK15"/>
<proteinExistence type="predicted"/>
<dbReference type="EMBL" id="FQTV01000028">
    <property type="protein sequence ID" value="SHG16290.1"/>
    <property type="molecule type" value="Genomic_DNA"/>
</dbReference>
<keyword evidence="1" id="KW-0732">Signal</keyword>
<evidence type="ECO:0000313" key="2">
    <source>
        <dbReference type="EMBL" id="SHG16290.1"/>
    </source>
</evidence>
<organism evidence="2 3">
    <name type="scientific">Bacteroides luti</name>
    <dbReference type="NCBI Taxonomy" id="1297750"/>
    <lineage>
        <taxon>Bacteria</taxon>
        <taxon>Pseudomonadati</taxon>
        <taxon>Bacteroidota</taxon>
        <taxon>Bacteroidia</taxon>
        <taxon>Bacteroidales</taxon>
        <taxon>Bacteroidaceae</taxon>
        <taxon>Bacteroides</taxon>
    </lineage>
</organism>
<keyword evidence="3" id="KW-1185">Reference proteome</keyword>
<accession>A0A1M5HK15</accession>
<gene>
    <name evidence="2" type="ORF">SAMN05444405_12812</name>
</gene>
<feature type="signal peptide" evidence="1">
    <location>
        <begin position="1"/>
        <end position="21"/>
    </location>
</feature>
<protein>
    <submittedName>
        <fullName evidence="2">Uncharacterized protein</fullName>
    </submittedName>
</protein>
<dbReference type="Proteomes" id="UP000184509">
    <property type="component" value="Unassembled WGS sequence"/>
</dbReference>